<dbReference type="FunFam" id="1.20.140.40:FF:000002">
    <property type="entry name" value="Putative invertase inhibitor"/>
    <property type="match status" value="1"/>
</dbReference>
<dbReference type="AlphaFoldDB" id="B9RFD8"/>
<dbReference type="eggNOG" id="ENOG502S5CS">
    <property type="taxonomic scope" value="Eukaryota"/>
</dbReference>
<dbReference type="InterPro" id="IPR052421">
    <property type="entry name" value="PCW_Enzyme_Inhibitor"/>
</dbReference>
<dbReference type="STRING" id="3988.B9RFD8"/>
<dbReference type="NCBIfam" id="TIGR01614">
    <property type="entry name" value="PME_inhib"/>
    <property type="match status" value="1"/>
</dbReference>
<evidence type="ECO:0000256" key="2">
    <source>
        <dbReference type="ARBA" id="ARBA00023157"/>
    </source>
</evidence>
<dbReference type="PANTHER" id="PTHR36710">
    <property type="entry name" value="PECTINESTERASE INHIBITOR-LIKE"/>
    <property type="match status" value="1"/>
</dbReference>
<keyword evidence="1 4" id="KW-0732">Signal</keyword>
<keyword evidence="7" id="KW-1185">Reference proteome</keyword>
<dbReference type="GO" id="GO:0005576">
    <property type="term" value="C:extracellular region"/>
    <property type="evidence" value="ECO:0007669"/>
    <property type="project" value="UniProtKB-ARBA"/>
</dbReference>
<evidence type="ECO:0000256" key="3">
    <source>
        <dbReference type="ARBA" id="ARBA00038471"/>
    </source>
</evidence>
<evidence type="ECO:0000256" key="1">
    <source>
        <dbReference type="ARBA" id="ARBA00022729"/>
    </source>
</evidence>
<dbReference type="GO" id="GO:0009505">
    <property type="term" value="C:plant-type cell wall"/>
    <property type="evidence" value="ECO:0000318"/>
    <property type="project" value="GO_Central"/>
</dbReference>
<dbReference type="Pfam" id="PF04043">
    <property type="entry name" value="PMEI"/>
    <property type="match status" value="1"/>
</dbReference>
<feature type="chain" id="PRO_5002890996" evidence="4">
    <location>
        <begin position="22"/>
        <end position="172"/>
    </location>
</feature>
<dbReference type="GO" id="GO:0009827">
    <property type="term" value="P:plant-type cell wall modification"/>
    <property type="evidence" value="ECO:0000318"/>
    <property type="project" value="GO_Central"/>
</dbReference>
<comment type="similarity">
    <text evidence="3">Belongs to the PMEI family.</text>
</comment>
<evidence type="ECO:0000256" key="4">
    <source>
        <dbReference type="SAM" id="SignalP"/>
    </source>
</evidence>
<dbReference type="SMART" id="SM00856">
    <property type="entry name" value="PMEI"/>
    <property type="match status" value="1"/>
</dbReference>
<evidence type="ECO:0000259" key="5">
    <source>
        <dbReference type="SMART" id="SM00856"/>
    </source>
</evidence>
<keyword evidence="2" id="KW-1015">Disulfide bond</keyword>
<protein>
    <submittedName>
        <fullName evidence="6">Pectinesterase inhibitor, putative</fullName>
    </submittedName>
</protein>
<gene>
    <name evidence="6" type="ORF">RCOM_1433910</name>
</gene>
<organism evidence="6 7">
    <name type="scientific">Ricinus communis</name>
    <name type="common">Castor bean</name>
    <dbReference type="NCBI Taxonomy" id="3988"/>
    <lineage>
        <taxon>Eukaryota</taxon>
        <taxon>Viridiplantae</taxon>
        <taxon>Streptophyta</taxon>
        <taxon>Embryophyta</taxon>
        <taxon>Tracheophyta</taxon>
        <taxon>Spermatophyta</taxon>
        <taxon>Magnoliopsida</taxon>
        <taxon>eudicotyledons</taxon>
        <taxon>Gunneridae</taxon>
        <taxon>Pentapetalae</taxon>
        <taxon>rosids</taxon>
        <taxon>fabids</taxon>
        <taxon>Malpighiales</taxon>
        <taxon>Euphorbiaceae</taxon>
        <taxon>Acalyphoideae</taxon>
        <taxon>Acalypheae</taxon>
        <taxon>Ricinus</taxon>
    </lineage>
</organism>
<sequence length="172" mass="19010">MPFPILFLVLLLAVPTHQTATSDLISKTCDQTLYKDYCKTVLGAAPESDVKDLPSLTKYALKMASLNGVKIHKKIDQISKSNKDEFIQQCLDDCSEIYQDAIDQVEDSTAAVDGKSYNDVNTWVTAAMTDSQTCEDAFKEQDGVKSPLTDDNTKFNQLCSIILTMSNLLAKI</sequence>
<dbReference type="Gene3D" id="1.20.140.40">
    <property type="entry name" value="Invertase/pectin methylesterase inhibitor family protein"/>
    <property type="match status" value="1"/>
</dbReference>
<reference evidence="7" key="1">
    <citation type="journal article" date="2010" name="Nat. Biotechnol.">
        <title>Draft genome sequence of the oilseed species Ricinus communis.</title>
        <authorList>
            <person name="Chan A.P."/>
            <person name="Crabtree J."/>
            <person name="Zhao Q."/>
            <person name="Lorenzi H."/>
            <person name="Orvis J."/>
            <person name="Puiu D."/>
            <person name="Melake-Berhan A."/>
            <person name="Jones K.M."/>
            <person name="Redman J."/>
            <person name="Chen G."/>
            <person name="Cahoon E.B."/>
            <person name="Gedil M."/>
            <person name="Stanke M."/>
            <person name="Haas B.J."/>
            <person name="Wortman J.R."/>
            <person name="Fraser-Liggett C.M."/>
            <person name="Ravel J."/>
            <person name="Rabinowicz P.D."/>
        </authorList>
    </citation>
    <scope>NUCLEOTIDE SEQUENCE [LARGE SCALE GENOMIC DNA]</scope>
    <source>
        <strain evidence="7">cv. Hale</strain>
    </source>
</reference>
<evidence type="ECO:0000313" key="6">
    <source>
        <dbReference type="EMBL" id="EEF49909.1"/>
    </source>
</evidence>
<dbReference type="SUPFAM" id="SSF101148">
    <property type="entry name" value="Plant invertase/pectin methylesterase inhibitor"/>
    <property type="match status" value="1"/>
</dbReference>
<feature type="domain" description="Pectinesterase inhibitor" evidence="5">
    <location>
        <begin position="20"/>
        <end position="165"/>
    </location>
</feature>
<dbReference type="Proteomes" id="UP000008311">
    <property type="component" value="Unassembled WGS sequence"/>
</dbReference>
<feature type="signal peptide" evidence="4">
    <location>
        <begin position="1"/>
        <end position="21"/>
    </location>
</feature>
<dbReference type="PANTHER" id="PTHR36710:SF18">
    <property type="entry name" value="PECTINESTERASE INHIBITOR 5-RELATED"/>
    <property type="match status" value="1"/>
</dbReference>
<dbReference type="InterPro" id="IPR035513">
    <property type="entry name" value="Invertase/methylesterase_inhib"/>
</dbReference>
<dbReference type="CDD" id="cd15801">
    <property type="entry name" value="PMEI-like_1"/>
    <property type="match status" value="1"/>
</dbReference>
<name>B9RFD8_RICCO</name>
<accession>B9RFD8</accession>
<proteinExistence type="inferred from homology"/>
<dbReference type="InterPro" id="IPR006501">
    <property type="entry name" value="Pectinesterase_inhib_dom"/>
</dbReference>
<dbReference type="InParanoid" id="B9RFD8"/>
<dbReference type="GO" id="GO:0004857">
    <property type="term" value="F:enzyme inhibitor activity"/>
    <property type="evidence" value="ECO:0000318"/>
    <property type="project" value="GO_Central"/>
</dbReference>
<evidence type="ECO:0000313" key="7">
    <source>
        <dbReference type="Proteomes" id="UP000008311"/>
    </source>
</evidence>
<dbReference type="EMBL" id="EQ973777">
    <property type="protein sequence ID" value="EEF49909.1"/>
    <property type="molecule type" value="Genomic_DNA"/>
</dbReference>